<dbReference type="HAMAP" id="MF_00158">
    <property type="entry name" value="PanC"/>
    <property type="match status" value="1"/>
</dbReference>
<dbReference type="Proteomes" id="UP001182556">
    <property type="component" value="Unassembled WGS sequence"/>
</dbReference>
<keyword evidence="5" id="KW-0436">Ligase</keyword>
<evidence type="ECO:0000256" key="7">
    <source>
        <dbReference type="ARBA" id="ARBA00022741"/>
    </source>
</evidence>
<evidence type="ECO:0000256" key="3">
    <source>
        <dbReference type="ARBA" id="ARBA00012219"/>
    </source>
</evidence>
<dbReference type="EMBL" id="JAODAN010000002">
    <property type="protein sequence ID" value="KAK1926360.1"/>
    <property type="molecule type" value="Genomic_DNA"/>
</dbReference>
<evidence type="ECO:0000256" key="10">
    <source>
        <dbReference type="ARBA" id="ARBA00032806"/>
    </source>
</evidence>
<evidence type="ECO:0000256" key="2">
    <source>
        <dbReference type="ARBA" id="ARBA00009256"/>
    </source>
</evidence>
<comment type="similarity">
    <text evidence="2">Belongs to the pantothenate synthetase family.</text>
</comment>
<dbReference type="InterPro" id="IPR003721">
    <property type="entry name" value="Pantoate_ligase"/>
</dbReference>
<evidence type="ECO:0000313" key="13">
    <source>
        <dbReference type="Proteomes" id="UP001182556"/>
    </source>
</evidence>
<keyword evidence="7" id="KW-0547">Nucleotide-binding</keyword>
<dbReference type="AlphaFoldDB" id="A0AAD9L7Q6"/>
<evidence type="ECO:0000256" key="8">
    <source>
        <dbReference type="ARBA" id="ARBA00022840"/>
    </source>
</evidence>
<protein>
    <recommendedName>
        <fullName evidence="4">Pantoate--beta-alanine ligase</fullName>
        <ecNumber evidence="3">6.3.2.1</ecNumber>
    </recommendedName>
    <alternativeName>
        <fullName evidence="10">Pantoate-activating enzyme</fullName>
    </alternativeName>
    <alternativeName>
        <fullName evidence="9">Pantothenate synthetase</fullName>
    </alternativeName>
</protein>
<accession>A0AAD9L7Q6</accession>
<evidence type="ECO:0000256" key="4">
    <source>
        <dbReference type="ARBA" id="ARBA00015647"/>
    </source>
</evidence>
<evidence type="ECO:0000256" key="11">
    <source>
        <dbReference type="ARBA" id="ARBA00048258"/>
    </source>
</evidence>
<dbReference type="GO" id="GO:0015940">
    <property type="term" value="P:pantothenate biosynthetic process"/>
    <property type="evidence" value="ECO:0007669"/>
    <property type="project" value="UniProtKB-KW"/>
</dbReference>
<dbReference type="GO" id="GO:0005524">
    <property type="term" value="F:ATP binding"/>
    <property type="evidence" value="ECO:0007669"/>
    <property type="project" value="UniProtKB-KW"/>
</dbReference>
<dbReference type="Gene3D" id="3.40.50.620">
    <property type="entry name" value="HUPs"/>
    <property type="match status" value="1"/>
</dbReference>
<dbReference type="InterPro" id="IPR042176">
    <property type="entry name" value="Pantoate_ligase_C"/>
</dbReference>
<evidence type="ECO:0000313" key="12">
    <source>
        <dbReference type="EMBL" id="KAK1926360.1"/>
    </source>
</evidence>
<gene>
    <name evidence="12" type="ORF">DB88DRAFT_481556</name>
</gene>
<keyword evidence="13" id="KW-1185">Reference proteome</keyword>
<name>A0AAD9L7Q6_PAPLA</name>
<reference evidence="12" key="1">
    <citation type="submission" date="2023-02" db="EMBL/GenBank/DDBJ databases">
        <title>Identification and recombinant expression of a fungal hydrolase from Papiliotrema laurentii that hydrolyzes apple cutin and clears colloidal polyester polyurethane.</title>
        <authorList>
            <consortium name="DOE Joint Genome Institute"/>
            <person name="Roman V.A."/>
            <person name="Bojanowski C."/>
            <person name="Crable B.R."/>
            <person name="Wagner D.N."/>
            <person name="Hung C.S."/>
            <person name="Nadeau L.J."/>
            <person name="Schratz L."/>
            <person name="Haridas S."/>
            <person name="Pangilinan J."/>
            <person name="Lipzen A."/>
            <person name="Na H."/>
            <person name="Yan M."/>
            <person name="Ng V."/>
            <person name="Grigoriev I.V."/>
            <person name="Spatafora J.W."/>
            <person name="Barlow D."/>
            <person name="Biffinger J."/>
            <person name="Kelley-Loughnane N."/>
            <person name="Varaljay V.A."/>
            <person name="Crookes-Goodson W.J."/>
        </authorList>
    </citation>
    <scope>NUCLEOTIDE SEQUENCE</scope>
    <source>
        <strain evidence="12">5307AH</strain>
    </source>
</reference>
<evidence type="ECO:0000256" key="9">
    <source>
        <dbReference type="ARBA" id="ARBA00029902"/>
    </source>
</evidence>
<dbReference type="InterPro" id="IPR014729">
    <property type="entry name" value="Rossmann-like_a/b/a_fold"/>
</dbReference>
<keyword evidence="8" id="KW-0067">ATP-binding</keyword>
<dbReference type="Gene3D" id="3.30.1300.10">
    <property type="entry name" value="Pantoate-beta-alanine ligase, C-terminal domain"/>
    <property type="match status" value="1"/>
</dbReference>
<dbReference type="GO" id="GO:0004592">
    <property type="term" value="F:pantoate-beta-alanine ligase activity"/>
    <property type="evidence" value="ECO:0007669"/>
    <property type="project" value="UniProtKB-EC"/>
</dbReference>
<keyword evidence="6" id="KW-0566">Pantothenate biosynthesis</keyword>
<proteinExistence type="inferred from homology"/>
<dbReference type="Pfam" id="PF02569">
    <property type="entry name" value="Pantoate_ligase"/>
    <property type="match status" value="1"/>
</dbReference>
<evidence type="ECO:0000256" key="5">
    <source>
        <dbReference type="ARBA" id="ARBA00022598"/>
    </source>
</evidence>
<dbReference type="PANTHER" id="PTHR21299:SF1">
    <property type="entry name" value="PANTOATE--BETA-ALANINE LIGASE"/>
    <property type="match status" value="1"/>
</dbReference>
<dbReference type="SUPFAM" id="SSF52374">
    <property type="entry name" value="Nucleotidylyl transferase"/>
    <property type="match status" value="1"/>
</dbReference>
<comment type="pathway">
    <text evidence="1">Cofactor biosynthesis; (R)-pantothenate biosynthesis; (R)-pantothenate from (R)-pantoate and beta-alanine: step 1/1.</text>
</comment>
<dbReference type="EC" id="6.3.2.1" evidence="3"/>
<evidence type="ECO:0000256" key="6">
    <source>
        <dbReference type="ARBA" id="ARBA00022655"/>
    </source>
</evidence>
<dbReference type="PANTHER" id="PTHR21299">
    <property type="entry name" value="CYTIDYLATE KINASE/PANTOATE-BETA-ALANINE LIGASE"/>
    <property type="match status" value="1"/>
</dbReference>
<evidence type="ECO:0000256" key="1">
    <source>
        <dbReference type="ARBA" id="ARBA00004990"/>
    </source>
</evidence>
<sequence>MALPRLTGVARGRMGTLGRRAMSGQARIPVINTLKDLRAWRQDKRDKRQEVGVVPTMGALHQGHLDLVKKSLEKHPFTVMTLFVNPMQFAPTEDLSKYPRTLQRDLELLSTLLPTLPEAAGHSVPSVDGTSVPGTEYPLVVFAPPTDEMYPLRGELQDLSNHRGVGVEMRGWGDVMEGSSRPQFFKGVATVCTKLFNAVEPDHAYFGQKDIQQALLLKMMVADLLLAHPSADTLHILPTTRDPETNLALSSRNAYLSPAEMRVAPVLYRALTVAKREWQNGASGEDIVEAAKSVVLQEQEGIRREAAASGAEGVDLKPDYFEVFDKTTFEPVRGSVDTQRELVVAGAVWVGTTRLIDNLLLGWEVD</sequence>
<comment type="caution">
    <text evidence="12">The sequence shown here is derived from an EMBL/GenBank/DDBJ whole genome shotgun (WGS) entry which is preliminary data.</text>
</comment>
<comment type="catalytic activity">
    <reaction evidence="11">
        <text>(R)-pantoate + beta-alanine + ATP = (R)-pantothenate + AMP + diphosphate + H(+)</text>
        <dbReference type="Rhea" id="RHEA:10912"/>
        <dbReference type="ChEBI" id="CHEBI:15378"/>
        <dbReference type="ChEBI" id="CHEBI:15980"/>
        <dbReference type="ChEBI" id="CHEBI:29032"/>
        <dbReference type="ChEBI" id="CHEBI:30616"/>
        <dbReference type="ChEBI" id="CHEBI:33019"/>
        <dbReference type="ChEBI" id="CHEBI:57966"/>
        <dbReference type="ChEBI" id="CHEBI:456215"/>
        <dbReference type="EC" id="6.3.2.1"/>
    </reaction>
</comment>
<organism evidence="12 13">
    <name type="scientific">Papiliotrema laurentii</name>
    <name type="common">Cryptococcus laurentii</name>
    <dbReference type="NCBI Taxonomy" id="5418"/>
    <lineage>
        <taxon>Eukaryota</taxon>
        <taxon>Fungi</taxon>
        <taxon>Dikarya</taxon>
        <taxon>Basidiomycota</taxon>
        <taxon>Agaricomycotina</taxon>
        <taxon>Tremellomycetes</taxon>
        <taxon>Tremellales</taxon>
        <taxon>Rhynchogastremaceae</taxon>
        <taxon>Papiliotrema</taxon>
    </lineage>
</organism>